<evidence type="ECO:0000313" key="1">
    <source>
        <dbReference type="EMBL" id="MBF9239786.1"/>
    </source>
</evidence>
<reference evidence="1 2" key="1">
    <citation type="submission" date="2020-11" db="EMBL/GenBank/DDBJ databases">
        <authorList>
            <person name="Kim M.K."/>
        </authorList>
    </citation>
    <scope>NUCLEOTIDE SEQUENCE [LARGE SCALE GENOMIC DNA]</scope>
    <source>
        <strain evidence="1 2">BT683</strain>
    </source>
</reference>
<sequence>MSIITHGVKVTLVLLGGPYFGGMNRALFHALSEEDQIAAVVAHGRYLARRWQEVDEAVHLYQMPSGFFAELTYNTTRNQILYAEHFGPEEAEKLTDYALFVHLPNWLLGTE</sequence>
<protein>
    <submittedName>
        <fullName evidence="1">Uncharacterized protein</fullName>
    </submittedName>
</protein>
<proteinExistence type="predicted"/>
<dbReference type="EMBL" id="JADQDQ010000018">
    <property type="protein sequence ID" value="MBF9239786.1"/>
    <property type="molecule type" value="Genomic_DNA"/>
</dbReference>
<gene>
    <name evidence="1" type="ORF">I2I05_20500</name>
</gene>
<keyword evidence="2" id="KW-1185">Reference proteome</keyword>
<comment type="caution">
    <text evidence="1">The sequence shown here is derived from an EMBL/GenBank/DDBJ whole genome shotgun (WGS) entry which is preliminary data.</text>
</comment>
<dbReference type="RefSeq" id="WP_196284137.1">
    <property type="nucleotide sequence ID" value="NZ_JADQDQ010000018.1"/>
</dbReference>
<evidence type="ECO:0000313" key="2">
    <source>
        <dbReference type="Proteomes" id="UP000597617"/>
    </source>
</evidence>
<accession>A0ABS0IN86</accession>
<name>A0ABS0IN86_9BACT</name>
<organism evidence="1 2">
    <name type="scientific">Hymenobacter jeongseonensis</name>
    <dbReference type="NCBI Taxonomy" id="2791027"/>
    <lineage>
        <taxon>Bacteria</taxon>
        <taxon>Pseudomonadati</taxon>
        <taxon>Bacteroidota</taxon>
        <taxon>Cytophagia</taxon>
        <taxon>Cytophagales</taxon>
        <taxon>Hymenobacteraceae</taxon>
        <taxon>Hymenobacter</taxon>
    </lineage>
</organism>
<dbReference type="Proteomes" id="UP000597617">
    <property type="component" value="Unassembled WGS sequence"/>
</dbReference>